<dbReference type="AlphaFoldDB" id="A0A328BDA1"/>
<reference evidence="4" key="1">
    <citation type="submission" date="2018-05" db="EMBL/GenBank/DDBJ databases">
        <authorList>
            <person name="Nie L."/>
        </authorList>
    </citation>
    <scope>NUCLEOTIDE SEQUENCE [LARGE SCALE GENOMIC DNA]</scope>
    <source>
        <strain evidence="4">NL</strain>
    </source>
</reference>
<feature type="domain" description="Clp R" evidence="2">
    <location>
        <begin position="12"/>
        <end position="157"/>
    </location>
</feature>
<dbReference type="InterPro" id="IPR036628">
    <property type="entry name" value="Clp_N_dom_sf"/>
</dbReference>
<evidence type="ECO:0000256" key="1">
    <source>
        <dbReference type="PROSITE-ProRule" id="PRU01251"/>
    </source>
</evidence>
<comment type="caution">
    <text evidence="3">The sequence shown here is derived from an EMBL/GenBank/DDBJ whole genome shotgun (WGS) entry which is preliminary data.</text>
</comment>
<dbReference type="InterPro" id="IPR004176">
    <property type="entry name" value="Clp_R_N"/>
</dbReference>
<keyword evidence="4" id="KW-1185">Reference proteome</keyword>
<sequence>MWNPFRRRQLGPADLSDNLRAIIARSREEAIRLDNDFVHPVHLLLAVLADESSSLYRVLQATGTELAALRRDLENSLKGRRTTQRGVTVRGSLPLTTELEDALRRAFRLSFALGARQVEAAHLALGMLEAPESSGAGVLRGLGIEAADLAGAASAGS</sequence>
<dbReference type="RefSeq" id="WP_111479944.1">
    <property type="nucleotide sequence ID" value="NZ_QHKM01000008.1"/>
</dbReference>
<proteinExistence type="predicted"/>
<protein>
    <recommendedName>
        <fullName evidence="2">Clp R domain-containing protein</fullName>
    </recommendedName>
</protein>
<dbReference type="Pfam" id="PF02861">
    <property type="entry name" value="Clp_N"/>
    <property type="match status" value="1"/>
</dbReference>
<evidence type="ECO:0000259" key="2">
    <source>
        <dbReference type="PROSITE" id="PS51903"/>
    </source>
</evidence>
<gene>
    <name evidence="3" type="ORF">DLM85_19950</name>
</gene>
<keyword evidence="1" id="KW-0677">Repeat</keyword>
<dbReference type="Proteomes" id="UP000248553">
    <property type="component" value="Unassembled WGS sequence"/>
</dbReference>
<dbReference type="PROSITE" id="PS51903">
    <property type="entry name" value="CLP_R"/>
    <property type="match status" value="1"/>
</dbReference>
<dbReference type="EMBL" id="QHKM01000008">
    <property type="protein sequence ID" value="RAK63826.1"/>
    <property type="molecule type" value="Genomic_DNA"/>
</dbReference>
<organism evidence="3 4">
    <name type="scientific">Hymenobacter edaphi</name>
    <dbReference type="NCBI Taxonomy" id="2211146"/>
    <lineage>
        <taxon>Bacteria</taxon>
        <taxon>Pseudomonadati</taxon>
        <taxon>Bacteroidota</taxon>
        <taxon>Cytophagia</taxon>
        <taxon>Cytophagales</taxon>
        <taxon>Hymenobacteraceae</taxon>
        <taxon>Hymenobacter</taxon>
    </lineage>
</organism>
<name>A0A328BDA1_9BACT</name>
<evidence type="ECO:0000313" key="4">
    <source>
        <dbReference type="Proteomes" id="UP000248553"/>
    </source>
</evidence>
<dbReference type="Gene3D" id="1.10.1780.10">
    <property type="entry name" value="Clp, N-terminal domain"/>
    <property type="match status" value="1"/>
</dbReference>
<evidence type="ECO:0000313" key="3">
    <source>
        <dbReference type="EMBL" id="RAK63826.1"/>
    </source>
</evidence>
<dbReference type="SUPFAM" id="SSF81923">
    <property type="entry name" value="Double Clp-N motif"/>
    <property type="match status" value="1"/>
</dbReference>
<accession>A0A328BDA1</accession>